<dbReference type="Proteomes" id="UP000033647">
    <property type="component" value="Unassembled WGS sequence"/>
</dbReference>
<accession>A0A0F4GFY5</accession>
<dbReference type="Gene3D" id="2.40.70.10">
    <property type="entry name" value="Acid Proteases"/>
    <property type="match status" value="1"/>
</dbReference>
<dbReference type="Gene3D" id="3.40.1110.10">
    <property type="entry name" value="Calcium-transporting ATPase, cytoplasmic domain N"/>
    <property type="match status" value="1"/>
</dbReference>
<gene>
    <name evidence="3" type="ORF">TI39_contig4134g00040</name>
</gene>
<dbReference type="SUPFAM" id="SSF81660">
    <property type="entry name" value="Metal cation-transporting ATPase, ATP-binding domain N"/>
    <property type="match status" value="1"/>
</dbReference>
<dbReference type="InterPro" id="IPR036412">
    <property type="entry name" value="HAD-like_sf"/>
</dbReference>
<name>A0A0F4GFY5_9PEZI</name>
<comment type="subcellular location">
    <subcellularLocation>
        <location evidence="1">Endomembrane system</location>
        <topology evidence="1">Multi-pass membrane protein</topology>
    </subcellularLocation>
</comment>
<proteinExistence type="predicted"/>
<dbReference type="STRING" id="1047168.A0A0F4GFY5"/>
<dbReference type="EMBL" id="LAFY01004093">
    <property type="protein sequence ID" value="KJX95085.1"/>
    <property type="molecule type" value="Genomic_DNA"/>
</dbReference>
<evidence type="ECO:0000313" key="3">
    <source>
        <dbReference type="EMBL" id="KJX95085.1"/>
    </source>
</evidence>
<dbReference type="GO" id="GO:0006874">
    <property type="term" value="P:intracellular calcium ion homeostasis"/>
    <property type="evidence" value="ECO:0007669"/>
    <property type="project" value="TreeGrafter"/>
</dbReference>
<reference evidence="3 4" key="1">
    <citation type="submission" date="2015-03" db="EMBL/GenBank/DDBJ databases">
        <title>RNA-seq based gene annotation and comparative genomics of four Zymoseptoria species reveal species-specific pathogenicity related genes and transposable element activity.</title>
        <authorList>
            <person name="Grandaubert J."/>
            <person name="Bhattacharyya A."/>
            <person name="Stukenbrock E.H."/>
        </authorList>
    </citation>
    <scope>NUCLEOTIDE SEQUENCE [LARGE SCALE GENOMIC DNA]</scope>
    <source>
        <strain evidence="3 4">Zb18110</strain>
    </source>
</reference>
<dbReference type="Pfam" id="PF13246">
    <property type="entry name" value="Cation_ATPase"/>
    <property type="match status" value="1"/>
</dbReference>
<keyword evidence="2" id="KW-0460">Magnesium</keyword>
<dbReference type="GO" id="GO:0012505">
    <property type="term" value="C:endomembrane system"/>
    <property type="evidence" value="ECO:0007669"/>
    <property type="project" value="UniProtKB-SubCell"/>
</dbReference>
<dbReference type="GO" id="GO:0005388">
    <property type="term" value="F:P-type calcium transporter activity"/>
    <property type="evidence" value="ECO:0007669"/>
    <property type="project" value="TreeGrafter"/>
</dbReference>
<dbReference type="SUPFAM" id="SSF56784">
    <property type="entry name" value="HAD-like"/>
    <property type="match status" value="1"/>
</dbReference>
<evidence type="ECO:0000313" key="4">
    <source>
        <dbReference type="Proteomes" id="UP000033647"/>
    </source>
</evidence>
<comment type="caution">
    <text evidence="3">The sequence shown here is derived from an EMBL/GenBank/DDBJ whole genome shotgun (WGS) entry which is preliminary data.</text>
</comment>
<keyword evidence="4" id="KW-1185">Reference proteome</keyword>
<evidence type="ECO:0000256" key="2">
    <source>
        <dbReference type="ARBA" id="ARBA00022842"/>
    </source>
</evidence>
<dbReference type="PANTHER" id="PTHR24093:SF369">
    <property type="entry name" value="CALCIUM-TRANSPORTING ATPASE"/>
    <property type="match status" value="1"/>
</dbReference>
<dbReference type="GO" id="GO:0005886">
    <property type="term" value="C:plasma membrane"/>
    <property type="evidence" value="ECO:0007669"/>
    <property type="project" value="TreeGrafter"/>
</dbReference>
<dbReference type="PANTHER" id="PTHR24093">
    <property type="entry name" value="CATION TRANSPORTING ATPASE"/>
    <property type="match status" value="1"/>
</dbReference>
<evidence type="ECO:0000256" key="1">
    <source>
        <dbReference type="ARBA" id="ARBA00004127"/>
    </source>
</evidence>
<dbReference type="InterPro" id="IPR023299">
    <property type="entry name" value="ATPase_P-typ_cyto_dom_N"/>
</dbReference>
<protein>
    <submittedName>
        <fullName evidence="3">Uncharacterized protein</fullName>
    </submittedName>
</protein>
<dbReference type="GO" id="GO:0000166">
    <property type="term" value="F:nucleotide binding"/>
    <property type="evidence" value="ECO:0007669"/>
    <property type="project" value="InterPro"/>
</dbReference>
<dbReference type="AlphaFoldDB" id="A0A0F4GFY5"/>
<organism evidence="3 4">
    <name type="scientific">Zymoseptoria brevis</name>
    <dbReference type="NCBI Taxonomy" id="1047168"/>
    <lineage>
        <taxon>Eukaryota</taxon>
        <taxon>Fungi</taxon>
        <taxon>Dikarya</taxon>
        <taxon>Ascomycota</taxon>
        <taxon>Pezizomycotina</taxon>
        <taxon>Dothideomycetes</taxon>
        <taxon>Dothideomycetidae</taxon>
        <taxon>Mycosphaerellales</taxon>
        <taxon>Mycosphaerellaceae</taxon>
        <taxon>Zymoseptoria</taxon>
    </lineage>
</organism>
<sequence length="415" mass="45889">MTTSNFVETLDSSVKLLWKDAIAINSTAFEAEDNGKQVFVGSQTKTALLDFARDNLSMDRISTERSNVEIAQIFPFGSSRKCIAIVIKLKDSKTYRLVVKGCSEIMLRYCSSIVRDATHSIDAVPLSGEGRETLEHLIDAYAGRSLRTIGFIFRDFESDVWPPKALKPLHAIAMKSRPGLNRKGLGVKRVEDDKTQAEFTDICKQMTFLGIVGVQDPPRRKDVPKAVVGCITASVFPRMVTGDNIITAKAIAIECGIYTESGMHETQADQSHLSPERWQASIALRAPADPVAPGYLNGRFLEDAFVDTCAGNFITEEYLNSHGIGHHSESTRTIVRADGSTFSTLGTVCLFWKFKGELDSHRVDFDVLASEYCNHAITLGGKFLSATKTLTRFAHRIVRRLRNTIVPRVFFQGGG</sequence>
<dbReference type="OrthoDB" id="3352408at2759"/>
<dbReference type="InterPro" id="IPR021109">
    <property type="entry name" value="Peptidase_aspartic_dom_sf"/>
</dbReference>